<proteinExistence type="predicted"/>
<feature type="domain" description="Lipoyl-binding" evidence="3">
    <location>
        <begin position="62"/>
        <end position="139"/>
    </location>
</feature>
<dbReference type="InterPro" id="IPR000089">
    <property type="entry name" value="Biotin_lipoyl"/>
</dbReference>
<feature type="region of interest" description="Disordered" evidence="2">
    <location>
        <begin position="32"/>
        <end position="55"/>
    </location>
</feature>
<dbReference type="PANTHER" id="PTHR45266:SF3">
    <property type="entry name" value="OXALOACETATE DECARBOXYLASE ALPHA CHAIN"/>
    <property type="match status" value="1"/>
</dbReference>
<dbReference type="AlphaFoldDB" id="A0A927WDH9"/>
<sequence>MKYIVTMNQKKYEVEVERVSPFHMLTHEEVATGKKAEPGTTPVATPAPVVTPKPTVAPVQTTAPVASSSRFTVNSPMPGTILEVKTAVGQSVKSGQTLFIMEAMKMETEIVASGDGTITSISAKPGDVTETDQVLATLN</sequence>
<dbReference type="FunFam" id="2.40.50.100:FF:000003">
    <property type="entry name" value="Acetyl-CoA carboxylase biotin carboxyl carrier protein"/>
    <property type="match status" value="1"/>
</dbReference>
<dbReference type="CDD" id="cd06850">
    <property type="entry name" value="biotinyl_domain"/>
    <property type="match status" value="1"/>
</dbReference>
<dbReference type="PROSITE" id="PS00188">
    <property type="entry name" value="BIOTIN"/>
    <property type="match status" value="1"/>
</dbReference>
<evidence type="ECO:0000313" key="5">
    <source>
        <dbReference type="Proteomes" id="UP000768462"/>
    </source>
</evidence>
<name>A0A927WDH9_9CLOT</name>
<evidence type="ECO:0000313" key="4">
    <source>
        <dbReference type="EMBL" id="MBE6061792.1"/>
    </source>
</evidence>
<dbReference type="Pfam" id="PF00364">
    <property type="entry name" value="Biotin_lipoyl"/>
    <property type="match status" value="1"/>
</dbReference>
<evidence type="ECO:0000259" key="3">
    <source>
        <dbReference type="PROSITE" id="PS50968"/>
    </source>
</evidence>
<dbReference type="Gene3D" id="2.40.50.100">
    <property type="match status" value="1"/>
</dbReference>
<organism evidence="4 5">
    <name type="scientific">Clostridium sulfidigenes</name>
    <dbReference type="NCBI Taxonomy" id="318464"/>
    <lineage>
        <taxon>Bacteria</taxon>
        <taxon>Bacillati</taxon>
        <taxon>Bacillota</taxon>
        <taxon>Clostridia</taxon>
        <taxon>Eubacteriales</taxon>
        <taxon>Clostridiaceae</taxon>
        <taxon>Clostridium</taxon>
    </lineage>
</organism>
<evidence type="ECO:0000256" key="1">
    <source>
        <dbReference type="ARBA" id="ARBA00023267"/>
    </source>
</evidence>
<accession>A0A927WDH9</accession>
<reference evidence="4" key="1">
    <citation type="submission" date="2019-04" db="EMBL/GenBank/DDBJ databases">
        <title>Evolution of Biomass-Degrading Anaerobic Consortia Revealed by Metagenomics.</title>
        <authorList>
            <person name="Peng X."/>
        </authorList>
    </citation>
    <scope>NUCLEOTIDE SEQUENCE</scope>
    <source>
        <strain evidence="4">SIG254</strain>
    </source>
</reference>
<gene>
    <name evidence="4" type="ORF">E7215_16755</name>
</gene>
<protein>
    <submittedName>
        <fullName evidence="4">Acetyl-CoA carboxylase biotin carboxyl carrier protein subunit</fullName>
    </submittedName>
</protein>
<keyword evidence="1" id="KW-0092">Biotin</keyword>
<dbReference type="PROSITE" id="PS50968">
    <property type="entry name" value="BIOTINYL_LIPOYL"/>
    <property type="match status" value="1"/>
</dbReference>
<evidence type="ECO:0000256" key="2">
    <source>
        <dbReference type="SAM" id="MobiDB-lite"/>
    </source>
</evidence>
<comment type="caution">
    <text evidence="4">The sequence shown here is derived from an EMBL/GenBank/DDBJ whole genome shotgun (WGS) entry which is preliminary data.</text>
</comment>
<dbReference type="InterPro" id="IPR050709">
    <property type="entry name" value="Biotin_Carboxyl_Carrier/Decarb"/>
</dbReference>
<dbReference type="EMBL" id="SVCM01000196">
    <property type="protein sequence ID" value="MBE6061792.1"/>
    <property type="molecule type" value="Genomic_DNA"/>
</dbReference>
<dbReference type="InterPro" id="IPR001882">
    <property type="entry name" value="Biotin_BS"/>
</dbReference>
<dbReference type="InterPro" id="IPR011053">
    <property type="entry name" value="Single_hybrid_motif"/>
</dbReference>
<dbReference type="PANTHER" id="PTHR45266">
    <property type="entry name" value="OXALOACETATE DECARBOXYLASE ALPHA CHAIN"/>
    <property type="match status" value="1"/>
</dbReference>
<dbReference type="Proteomes" id="UP000768462">
    <property type="component" value="Unassembled WGS sequence"/>
</dbReference>
<feature type="compositionally biased region" description="Low complexity" evidence="2">
    <location>
        <begin position="40"/>
        <end position="55"/>
    </location>
</feature>
<dbReference type="SUPFAM" id="SSF51230">
    <property type="entry name" value="Single hybrid motif"/>
    <property type="match status" value="1"/>
</dbReference>